<dbReference type="AlphaFoldDB" id="A0A452UMZ4"/>
<feature type="signal peptide" evidence="1">
    <location>
        <begin position="1"/>
        <end position="24"/>
    </location>
</feature>
<dbReference type="Ensembl" id="ENSUMAT00000026505.1">
    <property type="protein sequence ID" value="ENSUMAP00000022367.1"/>
    <property type="gene ID" value="ENSUMAG00000016359.1"/>
</dbReference>
<keyword evidence="1" id="KW-0732">Signal</keyword>
<reference evidence="2" key="1">
    <citation type="submission" date="2019-03" db="UniProtKB">
        <authorList>
            <consortium name="Ensembl"/>
        </authorList>
    </citation>
    <scope>IDENTIFICATION</scope>
</reference>
<proteinExistence type="predicted"/>
<organism evidence="2">
    <name type="scientific">Ursus maritimus</name>
    <name type="common">Polar bear</name>
    <name type="synonym">Thalarctos maritimus</name>
    <dbReference type="NCBI Taxonomy" id="29073"/>
    <lineage>
        <taxon>Eukaryota</taxon>
        <taxon>Metazoa</taxon>
        <taxon>Chordata</taxon>
        <taxon>Craniata</taxon>
        <taxon>Vertebrata</taxon>
        <taxon>Euteleostomi</taxon>
        <taxon>Mammalia</taxon>
        <taxon>Eutheria</taxon>
        <taxon>Laurasiatheria</taxon>
        <taxon>Carnivora</taxon>
        <taxon>Caniformia</taxon>
        <taxon>Ursidae</taxon>
        <taxon>Ursus</taxon>
    </lineage>
</organism>
<evidence type="ECO:0000313" key="2">
    <source>
        <dbReference type="Ensembl" id="ENSUMAP00000022367"/>
    </source>
</evidence>
<evidence type="ECO:0000256" key="1">
    <source>
        <dbReference type="SAM" id="SignalP"/>
    </source>
</evidence>
<name>A0A452UMZ4_URSMA</name>
<accession>A0A452UMZ4</accession>
<feature type="chain" id="PRO_5019317835" evidence="1">
    <location>
        <begin position="25"/>
        <end position="100"/>
    </location>
</feature>
<dbReference type="GeneTree" id="ENSGT00940000163775"/>
<sequence length="100" mass="11224">MRGNQLPNPVLILFFLLLPRDASTTPKPQYLVLVPSQLYAGVPEKACVMLNHLNETVTLNIILEYGMQARTLLADLVTEKNSFYCSPFTVSMTPRDRGAR</sequence>
<protein>
    <submittedName>
        <fullName evidence="2">Uncharacterized protein</fullName>
    </submittedName>
</protein>